<protein>
    <recommendedName>
        <fullName evidence="3">Cytoplasmic protein</fullName>
    </recommendedName>
</protein>
<keyword evidence="2" id="KW-1185">Reference proteome</keyword>
<evidence type="ECO:0008006" key="3">
    <source>
        <dbReference type="Google" id="ProtNLM"/>
    </source>
</evidence>
<dbReference type="OrthoDB" id="9807855at2"/>
<evidence type="ECO:0000313" key="2">
    <source>
        <dbReference type="Proteomes" id="UP000005953"/>
    </source>
</evidence>
<dbReference type="RefSeq" id="WP_008046572.1">
    <property type="nucleotide sequence ID" value="NZ_CH724153.1"/>
</dbReference>
<gene>
    <name evidence="1" type="ORF">MED297_01070</name>
</gene>
<accession>A4BBN4</accession>
<proteinExistence type="predicted"/>
<reference evidence="1 2" key="1">
    <citation type="submission" date="2006-02" db="EMBL/GenBank/DDBJ databases">
        <authorList>
            <person name="Pinhassi J."/>
            <person name="Pedros-Alio C."/>
            <person name="Ferriera S."/>
            <person name="Johnson J."/>
            <person name="Kravitz S."/>
            <person name="Halpern A."/>
            <person name="Remington K."/>
            <person name="Beeson K."/>
            <person name="Tran B."/>
            <person name="Rogers Y.-H."/>
            <person name="Friedman R."/>
            <person name="Venter J.C."/>
        </authorList>
    </citation>
    <scope>NUCLEOTIDE SEQUENCE [LARGE SCALE GENOMIC DNA]</scope>
    <source>
        <strain evidence="1 2">MED297</strain>
    </source>
</reference>
<dbReference type="Proteomes" id="UP000005953">
    <property type="component" value="Unassembled WGS sequence"/>
</dbReference>
<comment type="caution">
    <text evidence="1">The sequence shown here is derived from an EMBL/GenBank/DDBJ whole genome shotgun (WGS) entry which is preliminary data.</text>
</comment>
<sequence>MTDLDPTALLELAHTSMPFGKYAGRPLMQLPEPYLLWFAKKGFPENRLGTLMALALLIKSEGLEHLIDPLTRPAGPNSKTVQ</sequence>
<name>A4BBN4_9GAMM</name>
<dbReference type="HOGENOM" id="CLU_176025_0_0_6"/>
<dbReference type="InterPro" id="IPR024530">
    <property type="entry name" value="QSregVF_b"/>
</dbReference>
<dbReference type="STRING" id="314283.MED297_01070"/>
<evidence type="ECO:0000313" key="1">
    <source>
        <dbReference type="EMBL" id="EAR10369.1"/>
    </source>
</evidence>
<dbReference type="EMBL" id="AAOE01000004">
    <property type="protein sequence ID" value="EAR10369.1"/>
    <property type="molecule type" value="Genomic_DNA"/>
</dbReference>
<organism evidence="1 2">
    <name type="scientific">Reinekea blandensis MED297</name>
    <dbReference type="NCBI Taxonomy" id="314283"/>
    <lineage>
        <taxon>Bacteria</taxon>
        <taxon>Pseudomonadati</taxon>
        <taxon>Pseudomonadota</taxon>
        <taxon>Gammaproteobacteria</taxon>
        <taxon>Oceanospirillales</taxon>
        <taxon>Saccharospirillaceae</taxon>
        <taxon>Reinekea</taxon>
    </lineage>
</organism>
<dbReference type="AlphaFoldDB" id="A4BBN4"/>
<dbReference type="Pfam" id="PF12843">
    <property type="entry name" value="QSregVF_b"/>
    <property type="match status" value="1"/>
</dbReference>